<evidence type="ECO:0000313" key="4">
    <source>
        <dbReference type="Proteomes" id="UP000507245"/>
    </source>
</evidence>
<dbReference type="AlphaFoldDB" id="A0A6J5WH62"/>
<dbReference type="EMBL" id="CAEKDK010000002">
    <property type="protein sequence ID" value="CAB4268765.1"/>
    <property type="molecule type" value="Genomic_DNA"/>
</dbReference>
<dbReference type="EMBL" id="CAEKKB010000002">
    <property type="protein sequence ID" value="CAB4299227.1"/>
    <property type="molecule type" value="Genomic_DNA"/>
</dbReference>
<gene>
    <name evidence="1" type="ORF">CURHAP_LOCUS13056</name>
    <name evidence="2" type="ORF">ORAREDHAP_LOCUS12974</name>
</gene>
<dbReference type="Proteomes" id="UP000507222">
    <property type="component" value="Unassembled WGS sequence"/>
</dbReference>
<name>A0A6J5WH62_PRUAR</name>
<sequence length="122" mass="13874">MSQNQEKQKAILTKVFILKKSRKDHQSCSSCRSARNFWLRSHLPATVSSSFQQQFLAASSINFQQLPASIFDRLLFGYYGFLNAFIHRYPICWNKAGLHEVILGTSAAKNAHYPSTESSLCK</sequence>
<dbReference type="Proteomes" id="UP000507245">
    <property type="component" value="Unassembled WGS sequence"/>
</dbReference>
<keyword evidence="4" id="KW-1185">Reference proteome</keyword>
<accession>A0A6J5WH62</accession>
<reference evidence="4" key="1">
    <citation type="journal article" date="2020" name="Genome Biol.">
        <title>Gamete binning: chromosome-level and haplotype-resolved genome assembly enabled by high-throughput single-cell sequencing of gamete genomes.</title>
        <authorList>
            <person name="Campoy J.A."/>
            <person name="Sun H."/>
            <person name="Goel M."/>
            <person name="Jiao W.-B."/>
            <person name="Folz-Donahue K."/>
            <person name="Wang N."/>
            <person name="Rubio M."/>
            <person name="Liu C."/>
            <person name="Kukat C."/>
            <person name="Ruiz D."/>
            <person name="Huettel B."/>
            <person name="Schneeberger K."/>
        </authorList>
    </citation>
    <scope>NUCLEOTIDE SEQUENCE [LARGE SCALE GENOMIC DNA]</scope>
    <source>
        <strain evidence="4">cv. Rojo Pasion</strain>
    </source>
</reference>
<evidence type="ECO:0000313" key="2">
    <source>
        <dbReference type="EMBL" id="CAB4299227.1"/>
    </source>
</evidence>
<evidence type="ECO:0000313" key="3">
    <source>
        <dbReference type="Proteomes" id="UP000507222"/>
    </source>
</evidence>
<reference evidence="2 3" key="2">
    <citation type="submission" date="2020-05" db="EMBL/GenBank/DDBJ databases">
        <authorList>
            <person name="Campoy J."/>
            <person name="Schneeberger K."/>
            <person name="Spophaly S."/>
        </authorList>
    </citation>
    <scope>NUCLEOTIDE SEQUENCE [LARGE SCALE GENOMIC DNA]</scope>
    <source>
        <strain evidence="2">PruArmRojPasFocal</strain>
    </source>
</reference>
<protein>
    <submittedName>
        <fullName evidence="2">Uncharacterized protein</fullName>
    </submittedName>
</protein>
<dbReference type="OrthoDB" id="10268011at2759"/>
<proteinExistence type="predicted"/>
<evidence type="ECO:0000313" key="1">
    <source>
        <dbReference type="EMBL" id="CAB4268765.1"/>
    </source>
</evidence>
<organism evidence="2 4">
    <name type="scientific">Prunus armeniaca</name>
    <name type="common">Apricot</name>
    <name type="synonym">Armeniaca vulgaris</name>
    <dbReference type="NCBI Taxonomy" id="36596"/>
    <lineage>
        <taxon>Eukaryota</taxon>
        <taxon>Viridiplantae</taxon>
        <taxon>Streptophyta</taxon>
        <taxon>Embryophyta</taxon>
        <taxon>Tracheophyta</taxon>
        <taxon>Spermatophyta</taxon>
        <taxon>Magnoliopsida</taxon>
        <taxon>eudicotyledons</taxon>
        <taxon>Gunneridae</taxon>
        <taxon>Pentapetalae</taxon>
        <taxon>rosids</taxon>
        <taxon>fabids</taxon>
        <taxon>Rosales</taxon>
        <taxon>Rosaceae</taxon>
        <taxon>Amygdaloideae</taxon>
        <taxon>Amygdaleae</taxon>
        <taxon>Prunus</taxon>
    </lineage>
</organism>